<feature type="domain" description="DJ-1/PfpI" evidence="4">
    <location>
        <begin position="29"/>
        <end position="225"/>
    </location>
</feature>
<keyword evidence="1" id="KW-0346">Stress response</keyword>
<dbReference type="SUPFAM" id="SSF52317">
    <property type="entry name" value="Class I glutamine amidotransferase-like"/>
    <property type="match status" value="1"/>
</dbReference>
<dbReference type="GO" id="GO:0016740">
    <property type="term" value="F:transferase activity"/>
    <property type="evidence" value="ECO:0007669"/>
    <property type="project" value="UniProtKB-KW"/>
</dbReference>
<dbReference type="Proteomes" id="UP000305887">
    <property type="component" value="Unassembled WGS sequence"/>
</dbReference>
<dbReference type="PANTHER" id="PTHR48094:SF11">
    <property type="entry name" value="GLUTATHIONE-INDEPENDENT GLYOXALASE HSP31-RELATED"/>
    <property type="match status" value="1"/>
</dbReference>
<dbReference type="AlphaFoldDB" id="A0A5C4MXB7"/>
<dbReference type="GO" id="GO:0005737">
    <property type="term" value="C:cytoplasm"/>
    <property type="evidence" value="ECO:0007669"/>
    <property type="project" value="TreeGrafter"/>
</dbReference>
<dbReference type="Gene3D" id="3.40.50.880">
    <property type="match status" value="1"/>
</dbReference>
<organism evidence="5 6">
    <name type="scientific">Rubellimicrobium rubrum</name>
    <dbReference type="NCBI Taxonomy" id="2585369"/>
    <lineage>
        <taxon>Bacteria</taxon>
        <taxon>Pseudomonadati</taxon>
        <taxon>Pseudomonadota</taxon>
        <taxon>Alphaproteobacteria</taxon>
        <taxon>Rhodobacterales</taxon>
        <taxon>Roseobacteraceae</taxon>
        <taxon>Rubellimicrobium</taxon>
    </lineage>
</organism>
<proteinExistence type="inferred from homology"/>
<evidence type="ECO:0000259" key="4">
    <source>
        <dbReference type="Pfam" id="PF01965"/>
    </source>
</evidence>
<dbReference type="OrthoDB" id="9792284at2"/>
<comment type="caution">
    <text evidence="5">The sequence shown here is derived from an EMBL/GenBank/DDBJ whole genome shotgun (WGS) entry which is preliminary data.</text>
</comment>
<dbReference type="CDD" id="cd03141">
    <property type="entry name" value="GATase1_Hsp31_like"/>
    <property type="match status" value="1"/>
</dbReference>
<keyword evidence="5" id="KW-0315">Glutamine amidotransferase</keyword>
<keyword evidence="2" id="KW-0456">Lyase</keyword>
<name>A0A5C4MXB7_9RHOB</name>
<dbReference type="GO" id="GO:0019172">
    <property type="term" value="F:glyoxalase III activity"/>
    <property type="evidence" value="ECO:0007669"/>
    <property type="project" value="TreeGrafter"/>
</dbReference>
<evidence type="ECO:0000256" key="2">
    <source>
        <dbReference type="ARBA" id="ARBA00023239"/>
    </source>
</evidence>
<dbReference type="PANTHER" id="PTHR48094">
    <property type="entry name" value="PROTEIN/NUCLEIC ACID DEGLYCASE DJ-1-RELATED"/>
    <property type="match status" value="1"/>
</dbReference>
<evidence type="ECO:0000313" key="5">
    <source>
        <dbReference type="EMBL" id="TNC49368.1"/>
    </source>
</evidence>
<dbReference type="InterPro" id="IPR002818">
    <property type="entry name" value="DJ-1/PfpI"/>
</dbReference>
<dbReference type="InterPro" id="IPR050325">
    <property type="entry name" value="Prot/Nucl_acid_deglycase"/>
</dbReference>
<accession>A0A5C4MXB7</accession>
<dbReference type="InterPro" id="IPR029062">
    <property type="entry name" value="Class_I_gatase-like"/>
</dbReference>
<evidence type="ECO:0000313" key="6">
    <source>
        <dbReference type="Proteomes" id="UP000305887"/>
    </source>
</evidence>
<evidence type="ECO:0000256" key="1">
    <source>
        <dbReference type="ARBA" id="ARBA00023016"/>
    </source>
</evidence>
<sequence>MPTNRILAVVTNAGEYERKGYRTGLWLGELTHALDAFDEAGLAYDIASPQGGYTPLDPESLNPSVMDKAIKARYEDRAFMDSLKDTKRLADVRAEDYDAIFLAGGHGTMFDFPGSQDLASLAARMFDQGKPVSAVCHGPAGLLEARLSDGTPLLQGRKATGFSWKEEEGVGRDDAVPFNLEQAMKDRGADYTKAMMQQSKKVVTDGHLVTGQNPASARGVGDEVVQLLQAKAEAAA</sequence>
<keyword evidence="6" id="KW-1185">Reference proteome</keyword>
<dbReference type="Pfam" id="PF01965">
    <property type="entry name" value="DJ-1_PfpI"/>
    <property type="match status" value="1"/>
</dbReference>
<comment type="similarity">
    <text evidence="3">Belongs to the peptidase C56 family. HSP31-like subfamily.</text>
</comment>
<reference evidence="5 6" key="1">
    <citation type="submission" date="2019-06" db="EMBL/GenBank/DDBJ databases">
        <title>YIM 131921 draft genome.</title>
        <authorList>
            <person name="Jiang L."/>
        </authorList>
    </citation>
    <scope>NUCLEOTIDE SEQUENCE [LARGE SCALE GENOMIC DNA]</scope>
    <source>
        <strain evidence="5 6">YIM 131921</strain>
    </source>
</reference>
<keyword evidence="5" id="KW-0808">Transferase</keyword>
<gene>
    <name evidence="5" type="ORF">FHG66_11610</name>
</gene>
<dbReference type="GO" id="GO:0019243">
    <property type="term" value="P:methylglyoxal catabolic process to D-lactate via S-lactoyl-glutathione"/>
    <property type="evidence" value="ECO:0007669"/>
    <property type="project" value="TreeGrafter"/>
</dbReference>
<protein>
    <submittedName>
        <fullName evidence="5">Type 1 glutamine amidotransferase domain-containing protein</fullName>
    </submittedName>
</protein>
<dbReference type="RefSeq" id="WP_139076914.1">
    <property type="nucleotide sequence ID" value="NZ_VDFU01000012.1"/>
</dbReference>
<evidence type="ECO:0000256" key="3">
    <source>
        <dbReference type="ARBA" id="ARBA00038493"/>
    </source>
</evidence>
<dbReference type="EMBL" id="VDFU01000012">
    <property type="protein sequence ID" value="TNC49368.1"/>
    <property type="molecule type" value="Genomic_DNA"/>
</dbReference>